<dbReference type="AlphaFoldDB" id="A0A512M6X7"/>
<dbReference type="EMBL" id="BKAG01000010">
    <property type="protein sequence ID" value="GEP42485.1"/>
    <property type="molecule type" value="Genomic_DNA"/>
</dbReference>
<dbReference type="InterPro" id="IPR029068">
    <property type="entry name" value="Glyas_Bleomycin-R_OHBP_Dase"/>
</dbReference>
<evidence type="ECO:0000259" key="2">
    <source>
        <dbReference type="PROSITE" id="PS51819"/>
    </source>
</evidence>
<keyword evidence="1" id="KW-0479">Metal-binding</keyword>
<dbReference type="GO" id="GO:0004493">
    <property type="term" value="F:methylmalonyl-CoA epimerase activity"/>
    <property type="evidence" value="ECO:0007669"/>
    <property type="project" value="TreeGrafter"/>
</dbReference>
<reference evidence="3 4" key="1">
    <citation type="submission" date="2019-07" db="EMBL/GenBank/DDBJ databases">
        <title>Whole genome shotgun sequence of Brevifollis gellanilyticus NBRC 108608.</title>
        <authorList>
            <person name="Hosoyama A."/>
            <person name="Uohara A."/>
            <person name="Ohji S."/>
            <person name="Ichikawa N."/>
        </authorList>
    </citation>
    <scope>NUCLEOTIDE SEQUENCE [LARGE SCALE GENOMIC DNA]</scope>
    <source>
        <strain evidence="3 4">NBRC 108608</strain>
    </source>
</reference>
<dbReference type="InterPro" id="IPR051785">
    <property type="entry name" value="MMCE/EMCE_epimerase"/>
</dbReference>
<accession>A0A512M6X7</accession>
<evidence type="ECO:0000313" key="3">
    <source>
        <dbReference type="EMBL" id="GEP42485.1"/>
    </source>
</evidence>
<dbReference type="PROSITE" id="PS51819">
    <property type="entry name" value="VOC"/>
    <property type="match status" value="1"/>
</dbReference>
<proteinExistence type="predicted"/>
<dbReference type="RefSeq" id="WP_146850083.1">
    <property type="nucleotide sequence ID" value="NZ_BKAG01000010.1"/>
</dbReference>
<evidence type="ECO:0000256" key="1">
    <source>
        <dbReference type="ARBA" id="ARBA00022723"/>
    </source>
</evidence>
<dbReference type="GO" id="GO:0046491">
    <property type="term" value="P:L-methylmalonyl-CoA metabolic process"/>
    <property type="evidence" value="ECO:0007669"/>
    <property type="project" value="TreeGrafter"/>
</dbReference>
<organism evidence="3 4">
    <name type="scientific">Brevifollis gellanilyticus</name>
    <dbReference type="NCBI Taxonomy" id="748831"/>
    <lineage>
        <taxon>Bacteria</taxon>
        <taxon>Pseudomonadati</taxon>
        <taxon>Verrucomicrobiota</taxon>
        <taxon>Verrucomicrobiia</taxon>
        <taxon>Verrucomicrobiales</taxon>
        <taxon>Verrucomicrobiaceae</taxon>
    </lineage>
</organism>
<dbReference type="OrthoDB" id="9788468at2"/>
<feature type="domain" description="VOC" evidence="2">
    <location>
        <begin position="6"/>
        <end position="132"/>
    </location>
</feature>
<dbReference type="SUPFAM" id="SSF54593">
    <property type="entry name" value="Glyoxalase/Bleomycin resistance protein/Dihydroxybiphenyl dioxygenase"/>
    <property type="match status" value="1"/>
</dbReference>
<gene>
    <name evidence="3" type="primary">mceE</name>
    <name evidence="3" type="ORF">BGE01nite_17760</name>
</gene>
<keyword evidence="4" id="KW-1185">Reference proteome</keyword>
<dbReference type="PANTHER" id="PTHR43048:SF3">
    <property type="entry name" value="METHYLMALONYL-COA EPIMERASE, MITOCHONDRIAL"/>
    <property type="match status" value="1"/>
</dbReference>
<dbReference type="Proteomes" id="UP000321577">
    <property type="component" value="Unassembled WGS sequence"/>
</dbReference>
<dbReference type="Gene3D" id="3.10.180.10">
    <property type="entry name" value="2,3-Dihydroxybiphenyl 1,2-Dioxygenase, domain 1"/>
    <property type="match status" value="1"/>
</dbReference>
<dbReference type="InterPro" id="IPR037523">
    <property type="entry name" value="VOC_core"/>
</dbReference>
<name>A0A512M6X7_9BACT</name>
<dbReference type="PANTHER" id="PTHR43048">
    <property type="entry name" value="METHYLMALONYL-COA EPIMERASE"/>
    <property type="match status" value="1"/>
</dbReference>
<evidence type="ECO:0000313" key="4">
    <source>
        <dbReference type="Proteomes" id="UP000321577"/>
    </source>
</evidence>
<sequence length="136" mass="14634">MIQGARFHHTGCLVADIEKARSTYGALFGMDAVSTVTEVASQCVRVCFVTTGDGGAIELIQPNPGSSLTQMLEKGASFYHVAYEVPDLAAAVAAMETAGCRMMPAFASEAFQGRRCQFAFTRERHLIELIEAAQPQ</sequence>
<dbReference type="Pfam" id="PF13669">
    <property type="entry name" value="Glyoxalase_4"/>
    <property type="match status" value="1"/>
</dbReference>
<dbReference type="GO" id="GO:0046872">
    <property type="term" value="F:metal ion binding"/>
    <property type="evidence" value="ECO:0007669"/>
    <property type="project" value="UniProtKB-KW"/>
</dbReference>
<protein>
    <submittedName>
        <fullName evidence="3">Methylmalonyl-CoA epimerase</fullName>
    </submittedName>
</protein>
<comment type="caution">
    <text evidence="3">The sequence shown here is derived from an EMBL/GenBank/DDBJ whole genome shotgun (WGS) entry which is preliminary data.</text>
</comment>